<dbReference type="Proteomes" id="UP000708208">
    <property type="component" value="Unassembled WGS sequence"/>
</dbReference>
<gene>
    <name evidence="1" type="ORF">AFUS01_LOCUS26055</name>
</gene>
<comment type="caution">
    <text evidence="1">The sequence shown here is derived from an EMBL/GenBank/DDBJ whole genome shotgun (WGS) entry which is preliminary data.</text>
</comment>
<dbReference type="AlphaFoldDB" id="A0A8J2KCU0"/>
<protein>
    <submittedName>
        <fullName evidence="1">Uncharacterized protein</fullName>
    </submittedName>
</protein>
<reference evidence="1" key="1">
    <citation type="submission" date="2021-06" db="EMBL/GenBank/DDBJ databases">
        <authorList>
            <person name="Hodson N. C."/>
            <person name="Mongue J. A."/>
            <person name="Jaron S. K."/>
        </authorList>
    </citation>
    <scope>NUCLEOTIDE SEQUENCE</scope>
</reference>
<dbReference type="EMBL" id="CAJVCH010342720">
    <property type="protein sequence ID" value="CAG7815371.1"/>
    <property type="molecule type" value="Genomic_DNA"/>
</dbReference>
<keyword evidence="2" id="KW-1185">Reference proteome</keyword>
<evidence type="ECO:0000313" key="2">
    <source>
        <dbReference type="Proteomes" id="UP000708208"/>
    </source>
</evidence>
<feature type="non-terminal residue" evidence="1">
    <location>
        <position position="1"/>
    </location>
</feature>
<proteinExistence type="predicted"/>
<name>A0A8J2KCU0_9HEXA</name>
<sequence length="146" mass="17088">VQMQTNLEKTIPRFILRRLEKPFIVEYPNQQERKLNLMQKVVEFFHPKSPPSVEAKELVQYSSEILKAVEETTETVDLLRNDLEFMKSSMAAFNTKLNTIAAAIDSAKWEATDVNLELNTQMRRTTQKRSVRKCKFVREYSLTDSE</sequence>
<accession>A0A8J2KCU0</accession>
<organism evidence="1 2">
    <name type="scientific">Allacma fusca</name>
    <dbReference type="NCBI Taxonomy" id="39272"/>
    <lineage>
        <taxon>Eukaryota</taxon>
        <taxon>Metazoa</taxon>
        <taxon>Ecdysozoa</taxon>
        <taxon>Arthropoda</taxon>
        <taxon>Hexapoda</taxon>
        <taxon>Collembola</taxon>
        <taxon>Symphypleona</taxon>
        <taxon>Sminthuridae</taxon>
        <taxon>Allacma</taxon>
    </lineage>
</organism>
<evidence type="ECO:0000313" key="1">
    <source>
        <dbReference type="EMBL" id="CAG7815371.1"/>
    </source>
</evidence>